<name>A0A974H8A0_XENLA</name>
<dbReference type="AlphaFoldDB" id="A0A974H8A0"/>
<evidence type="ECO:0000313" key="2">
    <source>
        <dbReference type="Proteomes" id="UP000694892"/>
    </source>
</evidence>
<proteinExistence type="predicted"/>
<reference evidence="2" key="1">
    <citation type="journal article" date="2016" name="Nature">
        <title>Genome evolution in the allotetraploid frog Xenopus laevis.</title>
        <authorList>
            <person name="Session A.M."/>
            <person name="Uno Y."/>
            <person name="Kwon T."/>
            <person name="Chapman J.A."/>
            <person name="Toyoda A."/>
            <person name="Takahashi S."/>
            <person name="Fukui A."/>
            <person name="Hikosaka A."/>
            <person name="Suzuki A."/>
            <person name="Kondo M."/>
            <person name="van Heeringen S.J."/>
            <person name="Quigley I."/>
            <person name="Heinz S."/>
            <person name="Ogino H."/>
            <person name="Ochi H."/>
            <person name="Hellsten U."/>
            <person name="Lyons J.B."/>
            <person name="Simakov O."/>
            <person name="Putnam N."/>
            <person name="Stites J."/>
            <person name="Kuroki Y."/>
            <person name="Tanaka T."/>
            <person name="Michiue T."/>
            <person name="Watanabe M."/>
            <person name="Bogdanovic O."/>
            <person name="Lister R."/>
            <person name="Georgiou G."/>
            <person name="Paranjpe S.S."/>
            <person name="van Kruijsbergen I."/>
            <person name="Shu S."/>
            <person name="Carlson J."/>
            <person name="Kinoshita T."/>
            <person name="Ohta Y."/>
            <person name="Mawaribuchi S."/>
            <person name="Jenkins J."/>
            <person name="Grimwood J."/>
            <person name="Schmutz J."/>
            <person name="Mitros T."/>
            <person name="Mozaffari S.V."/>
            <person name="Suzuki Y."/>
            <person name="Haramoto Y."/>
            <person name="Yamamoto T.S."/>
            <person name="Takagi C."/>
            <person name="Heald R."/>
            <person name="Miller K."/>
            <person name="Haudenschild C."/>
            <person name="Kitzman J."/>
            <person name="Nakayama T."/>
            <person name="Izutsu Y."/>
            <person name="Robert J."/>
            <person name="Fortriede J."/>
            <person name="Burns K."/>
            <person name="Lotay V."/>
            <person name="Karimi K."/>
            <person name="Yasuoka Y."/>
            <person name="Dichmann D.S."/>
            <person name="Flajnik M.F."/>
            <person name="Houston D.W."/>
            <person name="Shendure J."/>
            <person name="DuPasquier L."/>
            <person name="Vize P.D."/>
            <person name="Zorn A.M."/>
            <person name="Ito M."/>
            <person name="Marcotte E.M."/>
            <person name="Wallingford J.B."/>
            <person name="Ito Y."/>
            <person name="Asashima M."/>
            <person name="Ueno N."/>
            <person name="Matsuda Y."/>
            <person name="Veenstra G.J."/>
            <person name="Fujiyama A."/>
            <person name="Harland R.M."/>
            <person name="Taira M."/>
            <person name="Rokhsar D.S."/>
        </authorList>
    </citation>
    <scope>NUCLEOTIDE SEQUENCE [LARGE SCALE GENOMIC DNA]</scope>
    <source>
        <strain evidence="2">J</strain>
    </source>
</reference>
<protein>
    <submittedName>
        <fullName evidence="1">Uncharacterized protein</fullName>
    </submittedName>
</protein>
<gene>
    <name evidence="1" type="ORF">XELAEV_18039599mg</name>
</gene>
<dbReference type="Proteomes" id="UP000694892">
    <property type="component" value="Chromosome 8L"/>
</dbReference>
<accession>A0A974H8A0</accession>
<sequence length="74" mass="7739">MAAGTHMGANSALLCLTCHGTAKCARWPLKCGSPVSPFPQPSELCALNSSWGWTGGEAVTIAKAEVWDPELPLN</sequence>
<dbReference type="EMBL" id="CM004480">
    <property type="protein sequence ID" value="OCT68300.1"/>
    <property type="molecule type" value="Genomic_DNA"/>
</dbReference>
<organism evidence="1 2">
    <name type="scientific">Xenopus laevis</name>
    <name type="common">African clawed frog</name>
    <dbReference type="NCBI Taxonomy" id="8355"/>
    <lineage>
        <taxon>Eukaryota</taxon>
        <taxon>Metazoa</taxon>
        <taxon>Chordata</taxon>
        <taxon>Craniata</taxon>
        <taxon>Vertebrata</taxon>
        <taxon>Euteleostomi</taxon>
        <taxon>Amphibia</taxon>
        <taxon>Batrachia</taxon>
        <taxon>Anura</taxon>
        <taxon>Pipoidea</taxon>
        <taxon>Pipidae</taxon>
        <taxon>Xenopodinae</taxon>
        <taxon>Xenopus</taxon>
        <taxon>Xenopus</taxon>
    </lineage>
</organism>
<evidence type="ECO:0000313" key="1">
    <source>
        <dbReference type="EMBL" id="OCT68300.1"/>
    </source>
</evidence>